<feature type="domain" description="HAMP" evidence="6">
    <location>
        <begin position="169"/>
        <end position="222"/>
    </location>
</feature>
<dbReference type="SMART" id="SM00283">
    <property type="entry name" value="MA"/>
    <property type="match status" value="1"/>
</dbReference>
<evidence type="ECO:0000256" key="3">
    <source>
        <dbReference type="PROSITE-ProRule" id="PRU00284"/>
    </source>
</evidence>
<sequence length="518" mass="54376">MVMSGLGLRQRAMVLIGAVLLAYQVLTIAADVKSTRDRAHEALDARARMVAALQARALALPLFDLDTEQVRVVVKAPSTDPDYLAGFVRDDKGRVVAEDGDTRAAAGFVEVTQPVMAGQAGQVRPIGAYVLRLRTDTLEVRITADATTRIAVGVVAFAAIMAVLFLVVSTITGPLIRITRVVGRLADGDYAVAVPALERADEVGAMARAIDVLRGNAEHRERLEAEKIVRQGQDARRALRLGELTAAFDQRMQTVVEETSATAVQMQGSAGTMLEGALRADRCNSTVADAADEAGRNVGMASAAAEQLTQSIRAIAHSVNRSVAMSGEAIDKARASRRTVEALAESAARISEITSLITSIAGQTNLLALNATIEAARAGEAGKGFAVVAQEVKNLATQTAKATEDISGQIGAIQTVTNETVMAIGAITDTIGALSERSAEIAAAVEQQLAATGEIAQKVRHAADEASTVSRSIEAASEASAGVAAAARESVEVARLLQERFSTLRAEVRQFLTEFQAA</sequence>
<dbReference type="Gene3D" id="1.10.8.500">
    <property type="entry name" value="HAMP domain in histidine kinase"/>
    <property type="match status" value="1"/>
</dbReference>
<dbReference type="CDD" id="cd06225">
    <property type="entry name" value="HAMP"/>
    <property type="match status" value="1"/>
</dbReference>
<reference evidence="7 8" key="1">
    <citation type="submission" date="2020-05" db="EMBL/GenBank/DDBJ databases">
        <title>Azospirillum oleiclasticum sp. nov, a nitrogen-fixing and heavy crude oil-emulsifying bacterium isolated from the crude oil of Yumen Oilfield.</title>
        <authorList>
            <person name="Wu D."/>
            <person name="Cai M."/>
            <person name="Zhang X."/>
        </authorList>
    </citation>
    <scope>NUCLEOTIDE SEQUENCE [LARGE SCALE GENOMIC DNA]</scope>
    <source>
        <strain evidence="7 8">ROY-1-1-2</strain>
    </source>
</reference>
<dbReference type="PROSITE" id="PS50885">
    <property type="entry name" value="HAMP"/>
    <property type="match status" value="1"/>
</dbReference>
<keyword evidence="8" id="KW-1185">Reference proteome</keyword>
<dbReference type="Gene3D" id="1.10.287.950">
    <property type="entry name" value="Methyl-accepting chemotaxis protein"/>
    <property type="match status" value="1"/>
</dbReference>
<evidence type="ECO:0000256" key="2">
    <source>
        <dbReference type="ARBA" id="ARBA00029447"/>
    </source>
</evidence>
<dbReference type="PANTHER" id="PTHR32089:SF112">
    <property type="entry name" value="LYSOZYME-LIKE PROTEIN-RELATED"/>
    <property type="match status" value="1"/>
</dbReference>
<dbReference type="PANTHER" id="PTHR32089">
    <property type="entry name" value="METHYL-ACCEPTING CHEMOTAXIS PROTEIN MCPB"/>
    <property type="match status" value="1"/>
</dbReference>
<dbReference type="EMBL" id="JABFDB010000011">
    <property type="protein sequence ID" value="NYZ21375.1"/>
    <property type="molecule type" value="Genomic_DNA"/>
</dbReference>
<name>A0ABX2TAR5_9PROT</name>
<dbReference type="PROSITE" id="PS50111">
    <property type="entry name" value="CHEMOTAXIS_TRANSDUC_2"/>
    <property type="match status" value="1"/>
</dbReference>
<keyword evidence="4" id="KW-0812">Transmembrane</keyword>
<evidence type="ECO:0000256" key="4">
    <source>
        <dbReference type="SAM" id="Phobius"/>
    </source>
</evidence>
<dbReference type="InterPro" id="IPR004089">
    <property type="entry name" value="MCPsignal_dom"/>
</dbReference>
<dbReference type="Pfam" id="PF00015">
    <property type="entry name" value="MCPsignal"/>
    <property type="match status" value="1"/>
</dbReference>
<dbReference type="SMART" id="SM00304">
    <property type="entry name" value="HAMP"/>
    <property type="match status" value="1"/>
</dbReference>
<keyword evidence="1 3" id="KW-0807">Transducer</keyword>
<comment type="caution">
    <text evidence="7">The sequence shown here is derived from an EMBL/GenBank/DDBJ whole genome shotgun (WGS) entry which is preliminary data.</text>
</comment>
<evidence type="ECO:0000256" key="1">
    <source>
        <dbReference type="ARBA" id="ARBA00023224"/>
    </source>
</evidence>
<dbReference type="Proteomes" id="UP000584642">
    <property type="component" value="Unassembled WGS sequence"/>
</dbReference>
<keyword evidence="4" id="KW-1133">Transmembrane helix</keyword>
<feature type="domain" description="Methyl-accepting transducer" evidence="5">
    <location>
        <begin position="262"/>
        <end position="487"/>
    </location>
</feature>
<feature type="transmembrane region" description="Helical" evidence="4">
    <location>
        <begin position="150"/>
        <end position="176"/>
    </location>
</feature>
<comment type="similarity">
    <text evidence="2">Belongs to the methyl-accepting chemotaxis (MCP) protein family.</text>
</comment>
<gene>
    <name evidence="7" type="ORF">HND93_16795</name>
</gene>
<evidence type="ECO:0000313" key="7">
    <source>
        <dbReference type="EMBL" id="NYZ21375.1"/>
    </source>
</evidence>
<dbReference type="RefSeq" id="WP_180283136.1">
    <property type="nucleotide sequence ID" value="NZ_JABFDB010000011.1"/>
</dbReference>
<keyword evidence="4" id="KW-0472">Membrane</keyword>
<organism evidence="7 8">
    <name type="scientific">Azospirillum oleiclasticum</name>
    <dbReference type="NCBI Taxonomy" id="2735135"/>
    <lineage>
        <taxon>Bacteria</taxon>
        <taxon>Pseudomonadati</taxon>
        <taxon>Pseudomonadota</taxon>
        <taxon>Alphaproteobacteria</taxon>
        <taxon>Rhodospirillales</taxon>
        <taxon>Azospirillaceae</taxon>
        <taxon>Azospirillum</taxon>
    </lineage>
</organism>
<evidence type="ECO:0000313" key="8">
    <source>
        <dbReference type="Proteomes" id="UP000584642"/>
    </source>
</evidence>
<evidence type="ECO:0000259" key="5">
    <source>
        <dbReference type="PROSITE" id="PS50111"/>
    </source>
</evidence>
<dbReference type="SUPFAM" id="SSF58104">
    <property type="entry name" value="Methyl-accepting chemotaxis protein (MCP) signaling domain"/>
    <property type="match status" value="1"/>
</dbReference>
<protein>
    <submittedName>
        <fullName evidence="7">Methyl-accepting chemotaxis protein</fullName>
    </submittedName>
</protein>
<dbReference type="Pfam" id="PF00672">
    <property type="entry name" value="HAMP"/>
    <property type="match status" value="1"/>
</dbReference>
<dbReference type="InterPro" id="IPR003660">
    <property type="entry name" value="HAMP_dom"/>
</dbReference>
<accession>A0ABX2TAR5</accession>
<evidence type="ECO:0000259" key="6">
    <source>
        <dbReference type="PROSITE" id="PS50885"/>
    </source>
</evidence>
<proteinExistence type="inferred from homology"/>